<organism evidence="1 2">
    <name type="scientific">Paenibacillus auburnensis</name>
    <dbReference type="NCBI Taxonomy" id="2905649"/>
    <lineage>
        <taxon>Bacteria</taxon>
        <taxon>Bacillati</taxon>
        <taxon>Bacillota</taxon>
        <taxon>Bacilli</taxon>
        <taxon>Bacillales</taxon>
        <taxon>Paenibacillaceae</taxon>
        <taxon>Paenibacillus</taxon>
    </lineage>
</organism>
<dbReference type="EMBL" id="CAKMMG010000001">
    <property type="protein sequence ID" value="CAH1196616.1"/>
    <property type="molecule type" value="Genomic_DNA"/>
</dbReference>
<protein>
    <submittedName>
        <fullName evidence="1">Uncharacterized protein</fullName>
    </submittedName>
</protein>
<comment type="caution">
    <text evidence="1">The sequence shown here is derived from an EMBL/GenBank/DDBJ whole genome shotgun (WGS) entry which is preliminary data.</text>
</comment>
<keyword evidence="2" id="KW-1185">Reference proteome</keyword>
<reference evidence="1" key="1">
    <citation type="submission" date="2022-01" db="EMBL/GenBank/DDBJ databases">
        <authorList>
            <person name="Criscuolo A."/>
        </authorList>
    </citation>
    <scope>NUCLEOTIDE SEQUENCE</scope>
    <source>
        <strain evidence="1">CIP111892</strain>
    </source>
</reference>
<name>A0ABM9BX54_9BACL</name>
<accession>A0ABM9BX54</accession>
<proteinExistence type="predicted"/>
<evidence type="ECO:0000313" key="1">
    <source>
        <dbReference type="EMBL" id="CAH1196616.1"/>
    </source>
</evidence>
<gene>
    <name evidence="1" type="ORF">PAECIP111892_02281</name>
</gene>
<evidence type="ECO:0000313" key="2">
    <source>
        <dbReference type="Proteomes" id="UP000838324"/>
    </source>
</evidence>
<sequence>MRGNDDHRTLYRTLNEEEAEYVQILSAVRGCRVTAGKMYKLHRNYNNPHIFEQGEMYVVDDDSKDNYAVLMLCASILYR</sequence>
<dbReference type="RefSeq" id="WP_236332809.1">
    <property type="nucleotide sequence ID" value="NZ_CAKMMG010000001.1"/>
</dbReference>
<dbReference type="Proteomes" id="UP000838324">
    <property type="component" value="Unassembled WGS sequence"/>
</dbReference>